<keyword evidence="3" id="KW-1003">Cell membrane</keyword>
<evidence type="ECO:0000256" key="1">
    <source>
        <dbReference type="ARBA" id="ARBA00004162"/>
    </source>
</evidence>
<evidence type="ECO:0000313" key="11">
    <source>
        <dbReference type="Proteomes" id="UP000198623"/>
    </source>
</evidence>
<dbReference type="InterPro" id="IPR025713">
    <property type="entry name" value="MotB-like_N_dom"/>
</dbReference>
<evidence type="ECO:0000256" key="8">
    <source>
        <dbReference type="SAM" id="Phobius"/>
    </source>
</evidence>
<dbReference type="EMBL" id="FOOU01000007">
    <property type="protein sequence ID" value="SFG49708.1"/>
    <property type="molecule type" value="Genomic_DNA"/>
</dbReference>
<comment type="similarity">
    <text evidence="2">Belongs to the MotB family.</text>
</comment>
<feature type="domain" description="OmpA-like" evidence="9">
    <location>
        <begin position="142"/>
        <end position="263"/>
    </location>
</feature>
<dbReference type="Gene3D" id="3.30.1330.60">
    <property type="entry name" value="OmpA-like domain"/>
    <property type="match status" value="1"/>
</dbReference>
<reference evidence="11" key="1">
    <citation type="submission" date="2016-10" db="EMBL/GenBank/DDBJ databases">
        <authorList>
            <person name="Varghese N."/>
            <person name="Submissions S."/>
        </authorList>
    </citation>
    <scope>NUCLEOTIDE SEQUENCE [LARGE SCALE GENOMIC DNA]</scope>
    <source>
        <strain evidence="11">CGMCC 1.10971</strain>
    </source>
</reference>
<dbReference type="SUPFAM" id="SSF103088">
    <property type="entry name" value="OmpA-like"/>
    <property type="match status" value="1"/>
</dbReference>
<evidence type="ECO:0000256" key="3">
    <source>
        <dbReference type="ARBA" id="ARBA00022475"/>
    </source>
</evidence>
<evidence type="ECO:0000256" key="2">
    <source>
        <dbReference type="ARBA" id="ARBA00008914"/>
    </source>
</evidence>
<evidence type="ECO:0000256" key="4">
    <source>
        <dbReference type="ARBA" id="ARBA00022692"/>
    </source>
</evidence>
<dbReference type="Pfam" id="PF13677">
    <property type="entry name" value="MotB_plug"/>
    <property type="match status" value="1"/>
</dbReference>
<dbReference type="OrthoDB" id="9815217at2"/>
<accession>A0A1I2SA65</accession>
<dbReference type="Pfam" id="PF00691">
    <property type="entry name" value="OmpA"/>
    <property type="match status" value="1"/>
</dbReference>
<dbReference type="CDD" id="cd07185">
    <property type="entry name" value="OmpA_C-like"/>
    <property type="match status" value="1"/>
</dbReference>
<keyword evidence="4 8" id="KW-0812">Transmembrane</keyword>
<dbReference type="InterPro" id="IPR050330">
    <property type="entry name" value="Bact_OuterMem_StrucFunc"/>
</dbReference>
<dbReference type="AlphaFoldDB" id="A0A1I2SA65"/>
<gene>
    <name evidence="10" type="ORF">SAMN05216175_107180</name>
</gene>
<organism evidence="10 11">
    <name type="scientific">Neptunomonas qingdaonensis</name>
    <dbReference type="NCBI Taxonomy" id="1045558"/>
    <lineage>
        <taxon>Bacteria</taxon>
        <taxon>Pseudomonadati</taxon>
        <taxon>Pseudomonadota</taxon>
        <taxon>Gammaproteobacteria</taxon>
        <taxon>Oceanospirillales</taxon>
        <taxon>Oceanospirillaceae</taxon>
        <taxon>Neptunomonas</taxon>
    </lineage>
</organism>
<dbReference type="InterPro" id="IPR036737">
    <property type="entry name" value="OmpA-like_sf"/>
</dbReference>
<dbReference type="PANTHER" id="PTHR30329:SF21">
    <property type="entry name" value="LIPOPROTEIN YIAD-RELATED"/>
    <property type="match status" value="1"/>
</dbReference>
<keyword evidence="5 8" id="KW-1133">Transmembrane helix</keyword>
<dbReference type="GO" id="GO:0005886">
    <property type="term" value="C:plasma membrane"/>
    <property type="evidence" value="ECO:0007669"/>
    <property type="project" value="UniProtKB-SubCell"/>
</dbReference>
<name>A0A1I2SA65_9GAMM</name>
<dbReference type="Proteomes" id="UP000198623">
    <property type="component" value="Unassembled WGS sequence"/>
</dbReference>
<proteinExistence type="inferred from homology"/>
<keyword evidence="11" id="KW-1185">Reference proteome</keyword>
<sequence>MSARRQIIAETEPSWIVTYADLMTLLLVFFVLLFSISTVKKEQFASTIRSFQLAIGDTGGSLIPLPEELRAPAIEVPDTLEQNNADQLVPPDLVAQEQEEVKLPEMPEVDKDEELVYLSNSLKDVFSSMGVTEAVDIGEPRDGKIRIRVKGSVLFESGKAAFSRQMMPILDALLDKLEQNPEYKMGIQGHTDNVPIETTAFPSNWELSAIRATTVLRYLVRGGIDPERVTATGYGDALPIVPNDTVEQRSENRRIEFVLEKVSKP</sequence>
<protein>
    <submittedName>
        <fullName evidence="10">Chemotaxis protein MotB</fullName>
    </submittedName>
</protein>
<evidence type="ECO:0000256" key="7">
    <source>
        <dbReference type="PROSITE-ProRule" id="PRU00473"/>
    </source>
</evidence>
<evidence type="ECO:0000259" key="9">
    <source>
        <dbReference type="PROSITE" id="PS51123"/>
    </source>
</evidence>
<dbReference type="InterPro" id="IPR006665">
    <property type="entry name" value="OmpA-like"/>
</dbReference>
<feature type="transmembrane region" description="Helical" evidence="8">
    <location>
        <begin position="16"/>
        <end position="39"/>
    </location>
</feature>
<dbReference type="PANTHER" id="PTHR30329">
    <property type="entry name" value="STATOR ELEMENT OF FLAGELLAR MOTOR COMPLEX"/>
    <property type="match status" value="1"/>
</dbReference>
<dbReference type="RefSeq" id="WP_090728377.1">
    <property type="nucleotide sequence ID" value="NZ_FOOU01000007.1"/>
</dbReference>
<dbReference type="STRING" id="1045558.SAMN05216175_107180"/>
<evidence type="ECO:0000256" key="6">
    <source>
        <dbReference type="ARBA" id="ARBA00023136"/>
    </source>
</evidence>
<evidence type="ECO:0000313" key="10">
    <source>
        <dbReference type="EMBL" id="SFG49708.1"/>
    </source>
</evidence>
<keyword evidence="6 7" id="KW-0472">Membrane</keyword>
<evidence type="ECO:0000256" key="5">
    <source>
        <dbReference type="ARBA" id="ARBA00022989"/>
    </source>
</evidence>
<comment type="subcellular location">
    <subcellularLocation>
        <location evidence="1">Cell membrane</location>
        <topology evidence="1">Single-pass membrane protein</topology>
    </subcellularLocation>
</comment>
<dbReference type="PROSITE" id="PS51123">
    <property type="entry name" value="OMPA_2"/>
    <property type="match status" value="1"/>
</dbReference>